<protein>
    <submittedName>
        <fullName evidence="1">Uncharacterized protein</fullName>
    </submittedName>
</protein>
<dbReference type="AlphaFoldDB" id="A0A1G2CVX6"/>
<sequence length="132" mass="15110">MASKHPTVLEKRIDAQKEKVIEFLAESGNISFACKRGGISRETYYRWRDDARFAAKADSAIQSGKTFVNDLAHTQLIRKIQEGDMQAIRFHLVNCHDDYRPKLPERIERVVPITAVEIIQASHDCKKEVNAE</sequence>
<proteinExistence type="predicted"/>
<dbReference type="Proteomes" id="UP000177122">
    <property type="component" value="Unassembled WGS sequence"/>
</dbReference>
<reference evidence="1 2" key="1">
    <citation type="journal article" date="2016" name="Nat. Commun.">
        <title>Thousands of microbial genomes shed light on interconnected biogeochemical processes in an aquifer system.</title>
        <authorList>
            <person name="Anantharaman K."/>
            <person name="Brown C.T."/>
            <person name="Hug L.A."/>
            <person name="Sharon I."/>
            <person name="Castelle C.J."/>
            <person name="Probst A.J."/>
            <person name="Thomas B.C."/>
            <person name="Singh A."/>
            <person name="Wilkins M.J."/>
            <person name="Karaoz U."/>
            <person name="Brodie E.L."/>
            <person name="Williams K.H."/>
            <person name="Hubbard S.S."/>
            <person name="Banfield J.F."/>
        </authorList>
    </citation>
    <scope>NUCLEOTIDE SEQUENCE [LARGE SCALE GENOMIC DNA]</scope>
</reference>
<accession>A0A1G2CVX6</accession>
<organism evidence="1 2">
    <name type="scientific">Candidatus Lloydbacteria bacterium RIFCSPHIGHO2_01_FULL_49_22</name>
    <dbReference type="NCBI Taxonomy" id="1798658"/>
    <lineage>
        <taxon>Bacteria</taxon>
        <taxon>Candidatus Lloydiibacteriota</taxon>
    </lineage>
</organism>
<comment type="caution">
    <text evidence="1">The sequence shown here is derived from an EMBL/GenBank/DDBJ whole genome shotgun (WGS) entry which is preliminary data.</text>
</comment>
<name>A0A1G2CVX6_9BACT</name>
<evidence type="ECO:0000313" key="1">
    <source>
        <dbReference type="EMBL" id="OGZ05525.1"/>
    </source>
</evidence>
<gene>
    <name evidence="1" type="ORF">A2845_05970</name>
</gene>
<dbReference type="EMBL" id="MHLI01000010">
    <property type="protein sequence ID" value="OGZ05525.1"/>
    <property type="molecule type" value="Genomic_DNA"/>
</dbReference>
<evidence type="ECO:0000313" key="2">
    <source>
        <dbReference type="Proteomes" id="UP000177122"/>
    </source>
</evidence>